<proteinExistence type="inferred from homology"/>
<dbReference type="Pfam" id="PF03649">
    <property type="entry name" value="UPF0014"/>
    <property type="match status" value="1"/>
</dbReference>
<dbReference type="PANTHER" id="PTHR30028">
    <property type="entry name" value="UPF0014 INNER MEMBRANE PROTEIN YBBM-RELATED"/>
    <property type="match status" value="1"/>
</dbReference>
<evidence type="ECO:0000256" key="1">
    <source>
        <dbReference type="ARBA" id="ARBA00004141"/>
    </source>
</evidence>
<reference evidence="8 9" key="1">
    <citation type="submission" date="2016-06" db="EMBL/GenBank/DDBJ databases">
        <title>Evolution of pathogenesis and genome organization in the Tremellales.</title>
        <authorList>
            <person name="Cuomo C."/>
            <person name="Litvintseva A."/>
            <person name="Heitman J."/>
            <person name="Chen Y."/>
            <person name="Sun S."/>
            <person name="Springer D."/>
            <person name="Dromer F."/>
            <person name="Young S."/>
            <person name="Zeng Q."/>
            <person name="Chapman S."/>
            <person name="Gujja S."/>
            <person name="Saif S."/>
            <person name="Birren B."/>
        </authorList>
    </citation>
    <scope>NUCLEOTIDE SEQUENCE [LARGE SCALE GENOMIC DNA]</scope>
    <source>
        <strain evidence="8 9">CBS 6273</strain>
    </source>
</reference>
<evidence type="ECO:0000256" key="7">
    <source>
        <dbReference type="SAM" id="Phobius"/>
    </source>
</evidence>
<dbReference type="EMBL" id="MEKH01000009">
    <property type="protein sequence ID" value="ODO03063.1"/>
    <property type="molecule type" value="Genomic_DNA"/>
</dbReference>
<keyword evidence="5 7" id="KW-0472">Membrane</keyword>
<dbReference type="Proteomes" id="UP000095149">
    <property type="component" value="Unassembled WGS sequence"/>
</dbReference>
<sequence length="332" mass="35607">MAETSSYLTWTNVLIGLLFIIFDSVLSLFLGLGISSSLLVAALRCIVQLTIMSTILGKVFASNNVWGVFGIAVLLNLMAASEATYNKSKRRFTNMFPLILAAMLCGTIPVSVLGTQYAMAQHPFWQPDQYIPIIGMILGNAISSLGIALNTTHKEFSENKDKVETYLALGASRFEACKPIAVSALKLALLPTVNQLSVIGLISIPGMMTGAIVGGKSVEQAARLQMIIMFSTALPSKYLYMAEANVAAVISASSALCTLIALFFSLSTLVDGCVRIRSDRLTSEAPLLYRWRNEAGAKVLKVAKRVGGAVTGKKRESGTAEERRGLLDGQQG</sequence>
<comment type="caution">
    <text evidence="8">The sequence shown here is derived from an EMBL/GenBank/DDBJ whole genome shotgun (WGS) entry which is preliminary data.</text>
</comment>
<accession>A0A1E3JQF8</accession>
<evidence type="ECO:0000256" key="4">
    <source>
        <dbReference type="ARBA" id="ARBA00022989"/>
    </source>
</evidence>
<organism evidence="8 9">
    <name type="scientific">Cryptococcus amylolentus CBS 6273</name>
    <dbReference type="NCBI Taxonomy" id="1296118"/>
    <lineage>
        <taxon>Eukaryota</taxon>
        <taxon>Fungi</taxon>
        <taxon>Dikarya</taxon>
        <taxon>Basidiomycota</taxon>
        <taxon>Agaricomycotina</taxon>
        <taxon>Tremellomycetes</taxon>
        <taxon>Tremellales</taxon>
        <taxon>Cryptococcaceae</taxon>
        <taxon>Cryptococcus</taxon>
    </lineage>
</organism>
<evidence type="ECO:0000256" key="5">
    <source>
        <dbReference type="ARBA" id="ARBA00023136"/>
    </source>
</evidence>
<dbReference type="OrthoDB" id="432685at2759"/>
<dbReference type="InterPro" id="IPR005226">
    <property type="entry name" value="UPF0014_fam"/>
</dbReference>
<protein>
    <submittedName>
        <fullName evidence="8">TIGR00245 family protein</fullName>
    </submittedName>
</protein>
<keyword evidence="3 7" id="KW-0812">Transmembrane</keyword>
<feature type="transmembrane region" description="Helical" evidence="7">
    <location>
        <begin position="12"/>
        <end position="34"/>
    </location>
</feature>
<dbReference type="GO" id="GO:0005886">
    <property type="term" value="C:plasma membrane"/>
    <property type="evidence" value="ECO:0007669"/>
    <property type="project" value="TreeGrafter"/>
</dbReference>
<feature type="transmembrane region" description="Helical" evidence="7">
    <location>
        <begin position="246"/>
        <end position="270"/>
    </location>
</feature>
<feature type="transmembrane region" description="Helical" evidence="7">
    <location>
        <begin position="97"/>
        <end position="118"/>
    </location>
</feature>
<gene>
    <name evidence="8" type="ORF">I350_05908</name>
</gene>
<keyword evidence="4 7" id="KW-1133">Transmembrane helix</keyword>
<name>A0A1E3JQF8_9TREE</name>
<evidence type="ECO:0000313" key="8">
    <source>
        <dbReference type="EMBL" id="ODO03063.1"/>
    </source>
</evidence>
<feature type="transmembrane region" description="Helical" evidence="7">
    <location>
        <begin position="130"/>
        <end position="150"/>
    </location>
</feature>
<dbReference type="AlphaFoldDB" id="A0A1E3JQF8"/>
<feature type="region of interest" description="Disordered" evidence="6">
    <location>
        <begin position="309"/>
        <end position="332"/>
    </location>
</feature>
<feature type="transmembrane region" description="Helical" evidence="7">
    <location>
        <begin position="66"/>
        <end position="85"/>
    </location>
</feature>
<comment type="subcellular location">
    <subcellularLocation>
        <location evidence="1">Membrane</location>
        <topology evidence="1">Multi-pass membrane protein</topology>
    </subcellularLocation>
</comment>
<evidence type="ECO:0000256" key="3">
    <source>
        <dbReference type="ARBA" id="ARBA00022692"/>
    </source>
</evidence>
<evidence type="ECO:0000256" key="6">
    <source>
        <dbReference type="SAM" id="MobiDB-lite"/>
    </source>
</evidence>
<evidence type="ECO:0000256" key="2">
    <source>
        <dbReference type="ARBA" id="ARBA00005268"/>
    </source>
</evidence>
<evidence type="ECO:0000313" key="9">
    <source>
        <dbReference type="Proteomes" id="UP000095149"/>
    </source>
</evidence>
<comment type="similarity">
    <text evidence="2">Belongs to the UPF0014 family.</text>
</comment>
<dbReference type="PANTHER" id="PTHR30028:SF0">
    <property type="entry name" value="PROTEIN ALUMINUM SENSITIVE 3"/>
    <property type="match status" value="1"/>
</dbReference>
<feature type="compositionally biased region" description="Basic and acidic residues" evidence="6">
    <location>
        <begin position="313"/>
        <end position="326"/>
    </location>
</feature>